<name>A0A834TI27_9FABA</name>
<accession>A0A834TI27</accession>
<dbReference type="Proteomes" id="UP000634136">
    <property type="component" value="Unassembled WGS sequence"/>
</dbReference>
<gene>
    <name evidence="1" type="ORF">G2W53_026924</name>
</gene>
<proteinExistence type="predicted"/>
<protein>
    <submittedName>
        <fullName evidence="1">Uncharacterized protein</fullName>
    </submittedName>
</protein>
<keyword evidence="2" id="KW-1185">Reference proteome</keyword>
<reference evidence="1" key="1">
    <citation type="submission" date="2020-09" db="EMBL/GenBank/DDBJ databases">
        <title>Genome-Enabled Discovery of Anthraquinone Biosynthesis in Senna tora.</title>
        <authorList>
            <person name="Kang S.-H."/>
            <person name="Pandey R.P."/>
            <person name="Lee C.-M."/>
            <person name="Sim J.-S."/>
            <person name="Jeong J.-T."/>
            <person name="Choi B.-S."/>
            <person name="Jung M."/>
            <person name="Ginzburg D."/>
            <person name="Zhao K."/>
            <person name="Won S.Y."/>
            <person name="Oh T.-J."/>
            <person name="Yu Y."/>
            <person name="Kim N.-H."/>
            <person name="Lee O.R."/>
            <person name="Lee T.-H."/>
            <person name="Bashyal P."/>
            <person name="Kim T.-S."/>
            <person name="Lee W.-H."/>
            <person name="Kawkins C."/>
            <person name="Kim C.-K."/>
            <person name="Kim J.S."/>
            <person name="Ahn B.O."/>
            <person name="Rhee S.Y."/>
            <person name="Sohng J.K."/>
        </authorList>
    </citation>
    <scope>NUCLEOTIDE SEQUENCE</scope>
    <source>
        <tissue evidence="1">Leaf</tissue>
    </source>
</reference>
<organism evidence="1 2">
    <name type="scientific">Senna tora</name>
    <dbReference type="NCBI Taxonomy" id="362788"/>
    <lineage>
        <taxon>Eukaryota</taxon>
        <taxon>Viridiplantae</taxon>
        <taxon>Streptophyta</taxon>
        <taxon>Embryophyta</taxon>
        <taxon>Tracheophyta</taxon>
        <taxon>Spermatophyta</taxon>
        <taxon>Magnoliopsida</taxon>
        <taxon>eudicotyledons</taxon>
        <taxon>Gunneridae</taxon>
        <taxon>Pentapetalae</taxon>
        <taxon>rosids</taxon>
        <taxon>fabids</taxon>
        <taxon>Fabales</taxon>
        <taxon>Fabaceae</taxon>
        <taxon>Caesalpinioideae</taxon>
        <taxon>Cassia clade</taxon>
        <taxon>Senna</taxon>
    </lineage>
</organism>
<evidence type="ECO:0000313" key="1">
    <source>
        <dbReference type="EMBL" id="KAF7821469.1"/>
    </source>
</evidence>
<dbReference type="EMBL" id="JAAIUW010000008">
    <property type="protein sequence ID" value="KAF7821469.1"/>
    <property type="molecule type" value="Genomic_DNA"/>
</dbReference>
<dbReference type="AlphaFoldDB" id="A0A834TI27"/>
<sequence>MGDSFFSVADRWRSRSSSIKDFAARKSDCLETSWEVSLCHRLHFDPAHAREILQSKKVDPRLIDF</sequence>
<comment type="caution">
    <text evidence="1">The sequence shown here is derived from an EMBL/GenBank/DDBJ whole genome shotgun (WGS) entry which is preliminary data.</text>
</comment>
<evidence type="ECO:0000313" key="2">
    <source>
        <dbReference type="Proteomes" id="UP000634136"/>
    </source>
</evidence>